<dbReference type="PANTHER" id="PTHR43581:SF2">
    <property type="entry name" value="EXCINUCLEASE ATPASE SUBUNIT"/>
    <property type="match status" value="1"/>
</dbReference>
<dbReference type="InterPro" id="IPR051396">
    <property type="entry name" value="Bact_Antivir_Def_Nuclease"/>
</dbReference>
<gene>
    <name evidence="2" type="ORF">FC678_18530</name>
</gene>
<accession>A0A9X8ZEP4</accession>
<evidence type="ECO:0000313" key="2">
    <source>
        <dbReference type="EMBL" id="TKH09038.1"/>
    </source>
</evidence>
<proteinExistence type="predicted"/>
<name>A0A9X8ZEP4_9BACI</name>
<comment type="caution">
    <text evidence="2">The sequence shown here is derived from an EMBL/GenBank/DDBJ whole genome shotgun (WGS) entry which is preliminary data.</text>
</comment>
<dbReference type="InterPro" id="IPR003959">
    <property type="entry name" value="ATPase_AAA_core"/>
</dbReference>
<dbReference type="PANTHER" id="PTHR43581">
    <property type="entry name" value="ATP/GTP PHOSPHATASE"/>
    <property type="match status" value="1"/>
</dbReference>
<evidence type="ECO:0000313" key="3">
    <source>
        <dbReference type="Proteomes" id="UP000309170"/>
    </source>
</evidence>
<dbReference type="Pfam" id="PF13304">
    <property type="entry name" value="AAA_21"/>
    <property type="match status" value="1"/>
</dbReference>
<sequence length="613" mass="71602">MSRHKGEVILNIKEINIKGWRSYSPRGIELNDLKKINLIIGPNNSGKTNIVRYFNSIKRLFNNYGSPEVQVACYLKEEDTWMNSSDDVYCVLILESQGGLQKLEATRTLKGNKEIFKYNGNNDLGFSNWKFLSQNQVKIFSDVRGYTNTYAGLEHHVDGIRVADYIFNKGINDYEWYKQFQFDMSRWLSSLLNEEVKIGVRLVDPKRDQSPYVEDNIVNNECKNNHGFLADFDEPLKRAEFEVNIKKKTLNIKHQPQDLGMGVLQFIFLLSALYQEKDTECIIFIEEPEQNLHAKSISDIVHILETDEAFSKHQYFLITHSNVILNLVNANYSVHRFQMSESGSTEVTCCTKKVDNYGVLDLLGVQPSQLFLSNIVLWVEGPSDRIYIKRWIEMANEKYGKNFVEGKHYSFVFYGGSLLDHYTVLEEDENLSDFIDILQTSRYAIIVCDSDLGGTRNQYKDRVKRIMDRLNANRDLAPYVYQWITDGREIENYVPKELFIKVICEKIKKRSYFDYTKEKLRHFFENPNPDRVSDRDFENSFSFDEFFARMYIREEELENVSLVKAIINNVSKSFDKVLIANKITELWDDSLHSNSQLDNHLGKIIQMLENANR</sequence>
<organism evidence="2 3">
    <name type="scientific">Peribacillus simplex</name>
    <dbReference type="NCBI Taxonomy" id="1478"/>
    <lineage>
        <taxon>Bacteria</taxon>
        <taxon>Bacillati</taxon>
        <taxon>Bacillota</taxon>
        <taxon>Bacilli</taxon>
        <taxon>Bacillales</taxon>
        <taxon>Bacillaceae</taxon>
        <taxon>Peribacillus</taxon>
    </lineage>
</organism>
<dbReference type="EMBL" id="SZNT01000306">
    <property type="protein sequence ID" value="TKH09038.1"/>
    <property type="molecule type" value="Genomic_DNA"/>
</dbReference>
<dbReference type="AlphaFoldDB" id="A0A9X8ZEP4"/>
<reference evidence="2 3" key="1">
    <citation type="journal article" date="2019" name="Environ. Microbiol.">
        <title>An active ?-lactamase is a part of an orchestrated cell wall stress resistance network of Bacillus subtilis and related rhizosphere species.</title>
        <authorList>
            <person name="Bucher T."/>
            <person name="Keren-Paz A."/>
            <person name="Hausser J."/>
            <person name="Olender T."/>
            <person name="Cytryn E."/>
            <person name="Kolodkin-Gal I."/>
        </authorList>
    </citation>
    <scope>NUCLEOTIDE SEQUENCE [LARGE SCALE GENOMIC DNA]</scope>
    <source>
        <strain evidence="2 3">I4</strain>
    </source>
</reference>
<dbReference type="Gene3D" id="3.40.50.300">
    <property type="entry name" value="P-loop containing nucleotide triphosphate hydrolases"/>
    <property type="match status" value="1"/>
</dbReference>
<feature type="domain" description="ATPase AAA-type core" evidence="1">
    <location>
        <begin position="256"/>
        <end position="326"/>
    </location>
</feature>
<protein>
    <recommendedName>
        <fullName evidence="1">ATPase AAA-type core domain-containing protein</fullName>
    </recommendedName>
</protein>
<dbReference type="GO" id="GO:0016887">
    <property type="term" value="F:ATP hydrolysis activity"/>
    <property type="evidence" value="ECO:0007669"/>
    <property type="project" value="InterPro"/>
</dbReference>
<dbReference type="GO" id="GO:0005524">
    <property type="term" value="F:ATP binding"/>
    <property type="evidence" value="ECO:0007669"/>
    <property type="project" value="InterPro"/>
</dbReference>
<dbReference type="SUPFAM" id="SSF52540">
    <property type="entry name" value="P-loop containing nucleoside triphosphate hydrolases"/>
    <property type="match status" value="1"/>
</dbReference>
<evidence type="ECO:0000259" key="1">
    <source>
        <dbReference type="Pfam" id="PF13304"/>
    </source>
</evidence>
<dbReference type="Proteomes" id="UP000309170">
    <property type="component" value="Unassembled WGS sequence"/>
</dbReference>
<dbReference type="InterPro" id="IPR027417">
    <property type="entry name" value="P-loop_NTPase"/>
</dbReference>